<evidence type="ECO:0000313" key="3">
    <source>
        <dbReference type="Proteomes" id="UP000027931"/>
    </source>
</evidence>
<dbReference type="AlphaFoldDB" id="A0A074LQH3"/>
<dbReference type="InterPro" id="IPR027417">
    <property type="entry name" value="P-loop_NTPase"/>
</dbReference>
<organism evidence="2 3">
    <name type="scientific">Tumebacillus flagellatus</name>
    <dbReference type="NCBI Taxonomy" id="1157490"/>
    <lineage>
        <taxon>Bacteria</taxon>
        <taxon>Bacillati</taxon>
        <taxon>Bacillota</taxon>
        <taxon>Bacilli</taxon>
        <taxon>Bacillales</taxon>
        <taxon>Alicyclobacillaceae</taxon>
        <taxon>Tumebacillus</taxon>
    </lineage>
</organism>
<protein>
    <recommendedName>
        <fullName evidence="4">ATPase dynein-related AAA domain-containing protein</fullName>
    </recommendedName>
</protein>
<dbReference type="Proteomes" id="UP000027931">
    <property type="component" value="Unassembled WGS sequence"/>
</dbReference>
<keyword evidence="1" id="KW-0175">Coiled coil</keyword>
<dbReference type="EMBL" id="JMIR01000004">
    <property type="protein sequence ID" value="KEO84396.1"/>
    <property type="molecule type" value="Genomic_DNA"/>
</dbReference>
<sequence>MKVWKIAPGRYAANWKEAKEKGIIFIGWDEMGDLRQYKTREDLVEKYQDVYDVDYNPINNSFTLWAFTNLIQEGDVIIANKGGRAIVGIGKVTGDYEYRPDLNPDYPNVRKVDWALQQEVTLSKKLFPNKTLSEVSEDRVAAIQQGVLKKIPNAESMWSTLGLTNSVGEQNSSSSTHEQWVDFCDEFLEFAQSRHYYFEKSIIERFVTSLRSKPFLILSGISGTGKTKIAQLFAEFMSQPRSQTSRLSEKNSKSFEVVLQPYMFDHSRMILSEEVVKQVDRDFARGETVTAFFGEFIEHQFIKEQGNGVRFGFRKGLTAWLHDHFDVGKILRFRVSNDGKLWEFGDVAELKTSMPPQTAFLSVRPDWLDHRGLLGGYNPMTEKYQVTEMLKVLLRAQSAPEHPFFVVLDEMNLAKVEYYFSDFLSCLESRRMKDGKLVQEAIQLHQADADTAQGLSFVDDDGTVYQIPPSIEIPQNLYFIGTVNVDETTYMFSPKVLDRAHVIEFNDVDFEAYRKNVMGSSNQGYNPSWNYDELVADFTANGNFHKKLYAKEFLRSDDPIRLQSVFELVDSLKEKLLAEGYSFGYRVFDEGMTFIDNLLELEMKPESAFDLMMLQKVFPKFHGNRAQMEQVLSSLFNFCLFDSKHEEVEEDEEEAQGENKKKKEKARATENAIHADFKGDFLTGFRFPKSAEKLHSMYRQLERAGYCSFIQ</sequence>
<reference evidence="2 3" key="1">
    <citation type="journal article" date="2013" name="Int. J. Syst. Evol. Microbiol.">
        <title>Tumebacillus flagellatus sp. nov., an alpha-amylase/pullulanase-producing bacterium isolated from cassava wastewater.</title>
        <authorList>
            <person name="Wang Q."/>
            <person name="Xie N."/>
            <person name="Qin Y."/>
            <person name="Shen N."/>
            <person name="Zhu J."/>
            <person name="Mi H."/>
            <person name="Huang R."/>
        </authorList>
    </citation>
    <scope>NUCLEOTIDE SEQUENCE [LARGE SCALE GENOMIC DNA]</scope>
    <source>
        <strain evidence="2 3">GST4</strain>
    </source>
</reference>
<name>A0A074LQH3_9BACL</name>
<evidence type="ECO:0008006" key="4">
    <source>
        <dbReference type="Google" id="ProtNLM"/>
    </source>
</evidence>
<accession>A0A074LQH3</accession>
<dbReference type="Gene3D" id="3.40.50.300">
    <property type="entry name" value="P-loop containing nucleotide triphosphate hydrolases"/>
    <property type="match status" value="1"/>
</dbReference>
<gene>
    <name evidence="2" type="ORF">EL26_04645</name>
</gene>
<dbReference type="eggNOG" id="COG1401">
    <property type="taxonomic scope" value="Bacteria"/>
</dbReference>
<dbReference type="SUPFAM" id="SSF52540">
    <property type="entry name" value="P-loop containing nucleoside triphosphate hydrolases"/>
    <property type="match status" value="1"/>
</dbReference>
<dbReference type="STRING" id="1157490.EL26_04645"/>
<feature type="coiled-coil region" evidence="1">
    <location>
        <begin position="645"/>
        <end position="672"/>
    </location>
</feature>
<keyword evidence="3" id="KW-1185">Reference proteome</keyword>
<evidence type="ECO:0000313" key="2">
    <source>
        <dbReference type="EMBL" id="KEO84396.1"/>
    </source>
</evidence>
<proteinExistence type="predicted"/>
<comment type="caution">
    <text evidence="2">The sequence shown here is derived from an EMBL/GenBank/DDBJ whole genome shotgun (WGS) entry which is preliminary data.</text>
</comment>
<evidence type="ECO:0000256" key="1">
    <source>
        <dbReference type="SAM" id="Coils"/>
    </source>
</evidence>